<dbReference type="Pfam" id="PF03537">
    <property type="entry name" value="Glyco_hydro_114"/>
    <property type="match status" value="1"/>
</dbReference>
<protein>
    <recommendedName>
        <fullName evidence="2">alpha-galactosidase</fullName>
        <ecNumber evidence="2">3.2.1.22</ecNumber>
    </recommendedName>
</protein>
<dbReference type="OrthoDB" id="2108802at2759"/>
<dbReference type="InterPro" id="IPR013785">
    <property type="entry name" value="Aldolase_TIM"/>
</dbReference>
<proteinExistence type="predicted"/>
<evidence type="ECO:0000256" key="1">
    <source>
        <dbReference type="ARBA" id="ARBA00001255"/>
    </source>
</evidence>
<dbReference type="Proteomes" id="UP000235786">
    <property type="component" value="Unassembled WGS sequence"/>
</dbReference>
<dbReference type="AlphaFoldDB" id="A0A2J6R874"/>
<sequence>MCYFSAGSYEDWRPDKASFLPSDKGSPLEGWPGEFWLNTSSTNVRSIMATRIQMAKDKACDGIDPDNVDGYDNTNGLSLSPATAADFVKYLSQEAHSRGLSMGLKNAGDIINEVLPFVEWQVNEQCVQYDDCGQLAPFIAQNKPVFHIDFGNEGIF</sequence>
<feature type="domain" description="Glycoside-hydrolase family GH114 TIM-barrel" evidence="3">
    <location>
        <begin position="2"/>
        <end position="150"/>
    </location>
</feature>
<gene>
    <name evidence="4" type="ORF">L207DRAFT_547157</name>
</gene>
<dbReference type="PANTHER" id="PTHR35273">
    <property type="entry name" value="ALPHA-1,4 POLYGALACTOSAMINIDASE, PUTATIVE (AFU_ORTHOLOGUE AFUA_3G07890)-RELATED"/>
    <property type="match status" value="1"/>
</dbReference>
<dbReference type="PANTHER" id="PTHR35273:SF2">
    <property type="entry name" value="ALPHA-GALACTOSIDASE"/>
    <property type="match status" value="1"/>
</dbReference>
<evidence type="ECO:0000256" key="2">
    <source>
        <dbReference type="ARBA" id="ARBA00012755"/>
    </source>
</evidence>
<dbReference type="EC" id="3.2.1.22" evidence="2"/>
<dbReference type="GO" id="GO:0004557">
    <property type="term" value="F:alpha-galactosidase activity"/>
    <property type="evidence" value="ECO:0007669"/>
    <property type="project" value="UniProtKB-EC"/>
</dbReference>
<comment type="catalytic activity">
    <reaction evidence="1">
        <text>Hydrolysis of terminal, non-reducing alpha-D-galactose residues in alpha-D-galactosides, including galactose oligosaccharides, galactomannans and galactolipids.</text>
        <dbReference type="EC" id="3.2.1.22"/>
    </reaction>
</comment>
<keyword evidence="4" id="KW-0378">Hydrolase</keyword>
<keyword evidence="5" id="KW-1185">Reference proteome</keyword>
<name>A0A2J6R874_HYAVF</name>
<evidence type="ECO:0000313" key="4">
    <source>
        <dbReference type="EMBL" id="PMD34717.1"/>
    </source>
</evidence>
<organism evidence="4 5">
    <name type="scientific">Hyaloscypha variabilis (strain UAMH 11265 / GT02V1 / F)</name>
    <name type="common">Meliniomyces variabilis</name>
    <dbReference type="NCBI Taxonomy" id="1149755"/>
    <lineage>
        <taxon>Eukaryota</taxon>
        <taxon>Fungi</taxon>
        <taxon>Dikarya</taxon>
        <taxon>Ascomycota</taxon>
        <taxon>Pezizomycotina</taxon>
        <taxon>Leotiomycetes</taxon>
        <taxon>Helotiales</taxon>
        <taxon>Hyaloscyphaceae</taxon>
        <taxon>Hyaloscypha</taxon>
        <taxon>Hyaloscypha variabilis</taxon>
    </lineage>
</organism>
<dbReference type="InterPro" id="IPR017853">
    <property type="entry name" value="GH"/>
</dbReference>
<evidence type="ECO:0000313" key="5">
    <source>
        <dbReference type="Proteomes" id="UP000235786"/>
    </source>
</evidence>
<dbReference type="EMBL" id="KZ613953">
    <property type="protein sequence ID" value="PMD34717.1"/>
    <property type="molecule type" value="Genomic_DNA"/>
</dbReference>
<reference evidence="4 5" key="1">
    <citation type="submission" date="2016-04" db="EMBL/GenBank/DDBJ databases">
        <title>A degradative enzymes factory behind the ericoid mycorrhizal symbiosis.</title>
        <authorList>
            <consortium name="DOE Joint Genome Institute"/>
            <person name="Martino E."/>
            <person name="Morin E."/>
            <person name="Grelet G."/>
            <person name="Kuo A."/>
            <person name="Kohler A."/>
            <person name="Daghino S."/>
            <person name="Barry K."/>
            <person name="Choi C."/>
            <person name="Cichocki N."/>
            <person name="Clum A."/>
            <person name="Copeland A."/>
            <person name="Hainaut M."/>
            <person name="Haridas S."/>
            <person name="Labutti K."/>
            <person name="Lindquist E."/>
            <person name="Lipzen A."/>
            <person name="Khouja H.-R."/>
            <person name="Murat C."/>
            <person name="Ohm R."/>
            <person name="Olson A."/>
            <person name="Spatafora J."/>
            <person name="Veneault-Fourrey C."/>
            <person name="Henrissat B."/>
            <person name="Grigoriev I."/>
            <person name="Martin F."/>
            <person name="Perotto S."/>
        </authorList>
    </citation>
    <scope>NUCLEOTIDE SEQUENCE [LARGE SCALE GENOMIC DNA]</scope>
    <source>
        <strain evidence="4 5">F</strain>
    </source>
</reference>
<dbReference type="SUPFAM" id="SSF51445">
    <property type="entry name" value="(Trans)glycosidases"/>
    <property type="match status" value="1"/>
</dbReference>
<evidence type="ECO:0000259" key="3">
    <source>
        <dbReference type="Pfam" id="PF03537"/>
    </source>
</evidence>
<dbReference type="InterPro" id="IPR004352">
    <property type="entry name" value="GH114_TIM-barrel"/>
</dbReference>
<dbReference type="Gene3D" id="3.20.20.70">
    <property type="entry name" value="Aldolase class I"/>
    <property type="match status" value="1"/>
</dbReference>
<accession>A0A2J6R874</accession>
<dbReference type="STRING" id="1149755.A0A2J6R874"/>